<dbReference type="AlphaFoldDB" id="A0A1H3LSU6"/>
<protein>
    <submittedName>
        <fullName evidence="3">Transporter family protein</fullName>
    </submittedName>
</protein>
<feature type="transmembrane region" description="Helical" evidence="1">
    <location>
        <begin position="32"/>
        <end position="58"/>
    </location>
</feature>
<keyword evidence="1" id="KW-1133">Transmembrane helix</keyword>
<evidence type="ECO:0000259" key="2">
    <source>
        <dbReference type="Pfam" id="PF00892"/>
    </source>
</evidence>
<dbReference type="SUPFAM" id="SSF103481">
    <property type="entry name" value="Multidrug resistance efflux transporter EmrE"/>
    <property type="match status" value="1"/>
</dbReference>
<feature type="transmembrane region" description="Helical" evidence="1">
    <location>
        <begin position="6"/>
        <end position="25"/>
    </location>
</feature>
<feature type="transmembrane region" description="Helical" evidence="1">
    <location>
        <begin position="103"/>
        <end position="120"/>
    </location>
</feature>
<evidence type="ECO:0000313" key="4">
    <source>
        <dbReference type="Proteomes" id="UP000199249"/>
    </source>
</evidence>
<reference evidence="4" key="1">
    <citation type="submission" date="2016-10" db="EMBL/GenBank/DDBJ databases">
        <authorList>
            <person name="Varghese N."/>
            <person name="Submissions S."/>
        </authorList>
    </citation>
    <scope>NUCLEOTIDE SEQUENCE [LARGE SCALE GENOMIC DNA]</scope>
    <source>
        <strain evidence="4">CGMCC 1.8975</strain>
    </source>
</reference>
<proteinExistence type="predicted"/>
<name>A0A1H3LSU6_9BACT</name>
<dbReference type="InterPro" id="IPR037185">
    <property type="entry name" value="EmrE-like"/>
</dbReference>
<evidence type="ECO:0000256" key="1">
    <source>
        <dbReference type="SAM" id="Phobius"/>
    </source>
</evidence>
<dbReference type="EMBL" id="FNOV01000011">
    <property type="protein sequence ID" value="SDY66925.1"/>
    <property type="molecule type" value="Genomic_DNA"/>
</dbReference>
<gene>
    <name evidence="3" type="ORF">SAMN04488069_11198</name>
</gene>
<keyword evidence="1" id="KW-0812">Transmembrane</keyword>
<dbReference type="InterPro" id="IPR000620">
    <property type="entry name" value="EamA_dom"/>
</dbReference>
<organism evidence="3 4">
    <name type="scientific">Hymenobacter psychrophilus</name>
    <dbReference type="NCBI Taxonomy" id="651662"/>
    <lineage>
        <taxon>Bacteria</taxon>
        <taxon>Pseudomonadati</taxon>
        <taxon>Bacteroidota</taxon>
        <taxon>Cytophagia</taxon>
        <taxon>Cytophagales</taxon>
        <taxon>Hymenobacteraceae</taxon>
        <taxon>Hymenobacter</taxon>
    </lineage>
</organism>
<dbReference type="Pfam" id="PF00892">
    <property type="entry name" value="EamA"/>
    <property type="match status" value="1"/>
</dbReference>
<dbReference type="GO" id="GO:0016020">
    <property type="term" value="C:membrane"/>
    <property type="evidence" value="ECO:0007669"/>
    <property type="project" value="InterPro"/>
</dbReference>
<feature type="domain" description="EamA" evidence="2">
    <location>
        <begin position="7"/>
        <end position="143"/>
    </location>
</feature>
<keyword evidence="4" id="KW-1185">Reference proteome</keyword>
<dbReference type="Gene3D" id="1.10.3730.20">
    <property type="match status" value="1"/>
</dbReference>
<feature type="transmembrane region" description="Helical" evidence="1">
    <location>
        <begin position="70"/>
        <end position="91"/>
    </location>
</feature>
<accession>A0A1H3LSU6</accession>
<dbReference type="STRING" id="651662.SAMN04488069_11198"/>
<sequence>MAGAGGWLGLALLAALCLAGYNFFIKLAAGHIAAAAGAVVLQLVAATLGGIWLLSLHLKGTPLPVTGRGLGLAALAGLGVGLAEILTFIVFERGVPASVGTPIIVGGSVLLTALLGVLVARETLAWPQALGLLAIVGGVVLLARGA</sequence>
<evidence type="ECO:0000313" key="3">
    <source>
        <dbReference type="EMBL" id="SDY66925.1"/>
    </source>
</evidence>
<keyword evidence="1" id="KW-0472">Membrane</keyword>
<dbReference type="Proteomes" id="UP000199249">
    <property type="component" value="Unassembled WGS sequence"/>
</dbReference>
<feature type="transmembrane region" description="Helical" evidence="1">
    <location>
        <begin position="126"/>
        <end position="143"/>
    </location>
</feature>